<dbReference type="PaxDb" id="55529-EKX53410"/>
<dbReference type="EnsemblProtists" id="EKX53410">
    <property type="protein sequence ID" value="EKX53410"/>
    <property type="gene ID" value="GUITHDRAFT_150403"/>
</dbReference>
<dbReference type="InterPro" id="IPR000212">
    <property type="entry name" value="DNA_helicase_UvrD/REP"/>
</dbReference>
<reference evidence="9" key="3">
    <citation type="submission" date="2016-03" db="UniProtKB">
        <authorList>
            <consortium name="EnsemblProtists"/>
        </authorList>
    </citation>
    <scope>IDENTIFICATION</scope>
</reference>
<dbReference type="HOGENOM" id="CLU_1412259_0_0_1"/>
<evidence type="ECO:0000313" key="10">
    <source>
        <dbReference type="Proteomes" id="UP000011087"/>
    </source>
</evidence>
<dbReference type="GeneID" id="17309963"/>
<reference evidence="8 10" key="1">
    <citation type="journal article" date="2012" name="Nature">
        <title>Algal genomes reveal evolutionary mosaicism and the fate of nucleomorphs.</title>
        <authorList>
            <consortium name="DOE Joint Genome Institute"/>
            <person name="Curtis B.A."/>
            <person name="Tanifuji G."/>
            <person name="Burki F."/>
            <person name="Gruber A."/>
            <person name="Irimia M."/>
            <person name="Maruyama S."/>
            <person name="Arias M.C."/>
            <person name="Ball S.G."/>
            <person name="Gile G.H."/>
            <person name="Hirakawa Y."/>
            <person name="Hopkins J.F."/>
            <person name="Kuo A."/>
            <person name="Rensing S.A."/>
            <person name="Schmutz J."/>
            <person name="Symeonidi A."/>
            <person name="Elias M."/>
            <person name="Eveleigh R.J."/>
            <person name="Herman E.K."/>
            <person name="Klute M.J."/>
            <person name="Nakayama T."/>
            <person name="Obornik M."/>
            <person name="Reyes-Prieto A."/>
            <person name="Armbrust E.V."/>
            <person name="Aves S.J."/>
            <person name="Beiko R.G."/>
            <person name="Coutinho P."/>
            <person name="Dacks J.B."/>
            <person name="Durnford D.G."/>
            <person name="Fast N.M."/>
            <person name="Green B.R."/>
            <person name="Grisdale C.J."/>
            <person name="Hempel F."/>
            <person name="Henrissat B."/>
            <person name="Hoppner M.P."/>
            <person name="Ishida K."/>
            <person name="Kim E."/>
            <person name="Koreny L."/>
            <person name="Kroth P.G."/>
            <person name="Liu Y."/>
            <person name="Malik S.B."/>
            <person name="Maier U.G."/>
            <person name="McRose D."/>
            <person name="Mock T."/>
            <person name="Neilson J.A."/>
            <person name="Onodera N.T."/>
            <person name="Poole A.M."/>
            <person name="Pritham E.J."/>
            <person name="Richards T.A."/>
            <person name="Rocap G."/>
            <person name="Roy S.W."/>
            <person name="Sarai C."/>
            <person name="Schaack S."/>
            <person name="Shirato S."/>
            <person name="Slamovits C.H."/>
            <person name="Spencer D.F."/>
            <person name="Suzuki S."/>
            <person name="Worden A.Z."/>
            <person name="Zauner S."/>
            <person name="Barry K."/>
            <person name="Bell C."/>
            <person name="Bharti A.K."/>
            <person name="Crow J.A."/>
            <person name="Grimwood J."/>
            <person name="Kramer R."/>
            <person name="Lindquist E."/>
            <person name="Lucas S."/>
            <person name="Salamov A."/>
            <person name="McFadden G.I."/>
            <person name="Lane C.E."/>
            <person name="Keeling P.J."/>
            <person name="Gray M.W."/>
            <person name="Grigoriev I.V."/>
            <person name="Archibald J.M."/>
        </authorList>
    </citation>
    <scope>NUCLEOTIDE SEQUENCE</scope>
    <source>
        <strain evidence="8 10">CCMP2712</strain>
    </source>
</reference>
<evidence type="ECO:0000313" key="8">
    <source>
        <dbReference type="EMBL" id="EKX53410.1"/>
    </source>
</evidence>
<dbReference type="GO" id="GO:0009507">
    <property type="term" value="C:chloroplast"/>
    <property type="evidence" value="ECO:0007669"/>
    <property type="project" value="UniProtKB-SubCell"/>
</dbReference>
<dbReference type="PANTHER" id="PTHR11070">
    <property type="entry name" value="UVRD / RECB / PCRA DNA HELICASE FAMILY MEMBER"/>
    <property type="match status" value="1"/>
</dbReference>
<dbReference type="STRING" id="905079.L1JYX6"/>
<comment type="subcellular location">
    <subcellularLocation>
        <location evidence="1">Plastid</location>
        <location evidence="1">Chloroplast</location>
    </subcellularLocation>
</comment>
<evidence type="ECO:0000313" key="9">
    <source>
        <dbReference type="EnsemblProtists" id="EKX53410"/>
    </source>
</evidence>
<dbReference type="RefSeq" id="XP_005840390.1">
    <property type="nucleotide sequence ID" value="XM_005840333.1"/>
</dbReference>
<dbReference type="PANTHER" id="PTHR11070:SF2">
    <property type="entry name" value="ATP-DEPENDENT DNA HELICASE SRS2"/>
    <property type="match status" value="1"/>
</dbReference>
<keyword evidence="2 6" id="KW-0547">Nucleotide-binding</keyword>
<dbReference type="Proteomes" id="UP000011087">
    <property type="component" value="Unassembled WGS sequence"/>
</dbReference>
<dbReference type="Gene3D" id="3.40.50.300">
    <property type="entry name" value="P-loop containing nucleotide triphosphate hydrolases"/>
    <property type="match status" value="1"/>
</dbReference>
<dbReference type="KEGG" id="gtt:GUITHDRAFT_150403"/>
<feature type="binding site" evidence="6">
    <location>
        <begin position="125"/>
        <end position="132"/>
    </location>
    <ligand>
        <name>ATP</name>
        <dbReference type="ChEBI" id="CHEBI:30616"/>
    </ligand>
</feature>
<dbReference type="OrthoDB" id="10062015at2759"/>
<reference evidence="10" key="2">
    <citation type="submission" date="2012-11" db="EMBL/GenBank/DDBJ databases">
        <authorList>
            <person name="Kuo A."/>
            <person name="Curtis B.A."/>
            <person name="Tanifuji G."/>
            <person name="Burki F."/>
            <person name="Gruber A."/>
            <person name="Irimia M."/>
            <person name="Maruyama S."/>
            <person name="Arias M.C."/>
            <person name="Ball S.G."/>
            <person name="Gile G.H."/>
            <person name="Hirakawa Y."/>
            <person name="Hopkins J.F."/>
            <person name="Rensing S.A."/>
            <person name="Schmutz J."/>
            <person name="Symeonidi A."/>
            <person name="Elias M."/>
            <person name="Eveleigh R.J."/>
            <person name="Herman E.K."/>
            <person name="Klute M.J."/>
            <person name="Nakayama T."/>
            <person name="Obornik M."/>
            <person name="Reyes-Prieto A."/>
            <person name="Armbrust E.V."/>
            <person name="Aves S.J."/>
            <person name="Beiko R.G."/>
            <person name="Coutinho P."/>
            <person name="Dacks J.B."/>
            <person name="Durnford D.G."/>
            <person name="Fast N.M."/>
            <person name="Green B.R."/>
            <person name="Grisdale C."/>
            <person name="Hempe F."/>
            <person name="Henrissat B."/>
            <person name="Hoppner M.P."/>
            <person name="Ishida K.-I."/>
            <person name="Kim E."/>
            <person name="Koreny L."/>
            <person name="Kroth P.G."/>
            <person name="Liu Y."/>
            <person name="Malik S.-B."/>
            <person name="Maier U.G."/>
            <person name="McRose D."/>
            <person name="Mock T."/>
            <person name="Neilson J.A."/>
            <person name="Onodera N.T."/>
            <person name="Poole A.M."/>
            <person name="Pritham E.J."/>
            <person name="Richards T.A."/>
            <person name="Rocap G."/>
            <person name="Roy S.W."/>
            <person name="Sarai C."/>
            <person name="Schaack S."/>
            <person name="Shirato S."/>
            <person name="Slamovits C.H."/>
            <person name="Spencer D.F."/>
            <person name="Suzuki S."/>
            <person name="Worden A.Z."/>
            <person name="Zauner S."/>
            <person name="Barry K."/>
            <person name="Bell C."/>
            <person name="Bharti A.K."/>
            <person name="Crow J.A."/>
            <person name="Grimwood J."/>
            <person name="Kramer R."/>
            <person name="Lindquist E."/>
            <person name="Lucas S."/>
            <person name="Salamov A."/>
            <person name="McFadden G.I."/>
            <person name="Lane C.E."/>
            <person name="Keeling P.J."/>
            <person name="Gray M.W."/>
            <person name="Grigoriev I.V."/>
            <person name="Archibald J.M."/>
        </authorList>
    </citation>
    <scope>NUCLEOTIDE SEQUENCE</scope>
    <source>
        <strain evidence="10">CCMP2712</strain>
    </source>
</reference>
<sequence>MKGATSRGIAAVFFMAFIALGHGFVPTRPLFRPSNKAMVRSWFRRSASLLPAPSTWPGAARARTFTSSLACHDKNEEKQIEAMLREKIRVKRAGQDEPQSPLLAGLNEAQKQAVTAPIAPIIVLAGPGSGKTRVLTSRIGYLISKGATQDSIVAVTFTNKAAKEMKQRIKSLLDIQHDSMLAITVGTFHYVCI</sequence>
<evidence type="ECO:0000259" key="7">
    <source>
        <dbReference type="PROSITE" id="PS51198"/>
    </source>
</evidence>
<dbReference type="GO" id="GO:0033202">
    <property type="term" value="C:DNA helicase complex"/>
    <property type="evidence" value="ECO:0007669"/>
    <property type="project" value="TreeGrafter"/>
</dbReference>
<feature type="non-terminal residue" evidence="8">
    <location>
        <position position="193"/>
    </location>
</feature>
<dbReference type="PROSITE" id="PS51198">
    <property type="entry name" value="UVRD_HELICASE_ATP_BIND"/>
    <property type="match status" value="1"/>
</dbReference>
<dbReference type="GO" id="GO:0000725">
    <property type="term" value="P:recombinational repair"/>
    <property type="evidence" value="ECO:0007669"/>
    <property type="project" value="TreeGrafter"/>
</dbReference>
<dbReference type="eggNOG" id="KOG2108">
    <property type="taxonomic scope" value="Eukaryota"/>
</dbReference>
<evidence type="ECO:0000256" key="3">
    <source>
        <dbReference type="ARBA" id="ARBA00022801"/>
    </source>
</evidence>
<dbReference type="AlphaFoldDB" id="L1JYX6"/>
<keyword evidence="4 6" id="KW-0347">Helicase</keyword>
<evidence type="ECO:0000256" key="5">
    <source>
        <dbReference type="ARBA" id="ARBA00022840"/>
    </source>
</evidence>
<dbReference type="SUPFAM" id="SSF52540">
    <property type="entry name" value="P-loop containing nucleoside triphosphate hydrolases"/>
    <property type="match status" value="1"/>
</dbReference>
<dbReference type="InterPro" id="IPR027417">
    <property type="entry name" value="P-loop_NTPase"/>
</dbReference>
<evidence type="ECO:0000256" key="6">
    <source>
        <dbReference type="PROSITE-ProRule" id="PRU00560"/>
    </source>
</evidence>
<protein>
    <recommendedName>
        <fullName evidence="7">UvrD-like helicase ATP-binding domain-containing protein</fullName>
    </recommendedName>
</protein>
<accession>L1JYX6</accession>
<dbReference type="InterPro" id="IPR014016">
    <property type="entry name" value="UvrD-like_ATP-bd"/>
</dbReference>
<keyword evidence="10" id="KW-1185">Reference proteome</keyword>
<organism evidence="8">
    <name type="scientific">Guillardia theta (strain CCMP2712)</name>
    <name type="common">Cryptophyte</name>
    <dbReference type="NCBI Taxonomy" id="905079"/>
    <lineage>
        <taxon>Eukaryota</taxon>
        <taxon>Cryptophyceae</taxon>
        <taxon>Pyrenomonadales</taxon>
        <taxon>Geminigeraceae</taxon>
        <taxon>Guillardia</taxon>
    </lineage>
</organism>
<dbReference type="CDD" id="cd17932">
    <property type="entry name" value="DEXQc_UvrD"/>
    <property type="match status" value="1"/>
</dbReference>
<dbReference type="EMBL" id="JH992970">
    <property type="protein sequence ID" value="EKX53410.1"/>
    <property type="molecule type" value="Genomic_DNA"/>
</dbReference>
<dbReference type="GO" id="GO:0003677">
    <property type="term" value="F:DNA binding"/>
    <property type="evidence" value="ECO:0007669"/>
    <property type="project" value="InterPro"/>
</dbReference>
<dbReference type="GO" id="GO:0016787">
    <property type="term" value="F:hydrolase activity"/>
    <property type="evidence" value="ECO:0007669"/>
    <property type="project" value="UniProtKB-UniRule"/>
</dbReference>
<name>L1JYX6_GUITC</name>
<keyword evidence="5 6" id="KW-0067">ATP-binding</keyword>
<dbReference type="GO" id="GO:0043138">
    <property type="term" value="F:3'-5' DNA helicase activity"/>
    <property type="evidence" value="ECO:0007669"/>
    <property type="project" value="TreeGrafter"/>
</dbReference>
<evidence type="ECO:0000256" key="2">
    <source>
        <dbReference type="ARBA" id="ARBA00022741"/>
    </source>
</evidence>
<gene>
    <name evidence="8" type="ORF">GUITHDRAFT_150403</name>
</gene>
<dbReference type="Pfam" id="PF00580">
    <property type="entry name" value="UvrD-helicase"/>
    <property type="match status" value="1"/>
</dbReference>
<evidence type="ECO:0000256" key="4">
    <source>
        <dbReference type="ARBA" id="ARBA00022806"/>
    </source>
</evidence>
<proteinExistence type="predicted"/>
<keyword evidence="3 6" id="KW-0378">Hydrolase</keyword>
<feature type="domain" description="UvrD-like helicase ATP-binding" evidence="7">
    <location>
        <begin position="104"/>
        <end position="193"/>
    </location>
</feature>
<dbReference type="GO" id="GO:0005829">
    <property type="term" value="C:cytosol"/>
    <property type="evidence" value="ECO:0007669"/>
    <property type="project" value="TreeGrafter"/>
</dbReference>
<dbReference type="GO" id="GO:0005524">
    <property type="term" value="F:ATP binding"/>
    <property type="evidence" value="ECO:0007669"/>
    <property type="project" value="UniProtKB-UniRule"/>
</dbReference>
<evidence type="ECO:0000256" key="1">
    <source>
        <dbReference type="ARBA" id="ARBA00004229"/>
    </source>
</evidence>